<accession>A0AAE0Y2A1</accession>
<dbReference type="Proteomes" id="UP001283361">
    <property type="component" value="Unassembled WGS sequence"/>
</dbReference>
<comment type="caution">
    <text evidence="1">The sequence shown here is derived from an EMBL/GenBank/DDBJ whole genome shotgun (WGS) entry which is preliminary data.</text>
</comment>
<reference evidence="1" key="1">
    <citation type="journal article" date="2023" name="G3 (Bethesda)">
        <title>A reference genome for the long-term kleptoplast-retaining sea slug Elysia crispata morphotype clarki.</title>
        <authorList>
            <person name="Eastman K.E."/>
            <person name="Pendleton A.L."/>
            <person name="Shaikh M.A."/>
            <person name="Suttiyut T."/>
            <person name="Ogas R."/>
            <person name="Tomko P."/>
            <person name="Gavelis G."/>
            <person name="Widhalm J.R."/>
            <person name="Wisecaver J.H."/>
        </authorList>
    </citation>
    <scope>NUCLEOTIDE SEQUENCE</scope>
    <source>
        <strain evidence="1">ECLA1</strain>
    </source>
</reference>
<evidence type="ECO:0000313" key="1">
    <source>
        <dbReference type="EMBL" id="KAK3729398.1"/>
    </source>
</evidence>
<dbReference type="AlphaFoldDB" id="A0AAE0Y2A1"/>
<dbReference type="EMBL" id="JAWDGP010007144">
    <property type="protein sequence ID" value="KAK3729398.1"/>
    <property type="molecule type" value="Genomic_DNA"/>
</dbReference>
<gene>
    <name evidence="1" type="ORF">RRG08_053597</name>
</gene>
<sequence>MAINRTDETEVRGGRTCPCFHVFLRSDGHLKAIAPDPAALSDLALSRPPSCGNIPEFMSIGRTDRNQGFGVTWSVGLTVSQARTVQRPHTSVPIKWTDQALVQPVITSRDKHNQ</sequence>
<organism evidence="1 2">
    <name type="scientific">Elysia crispata</name>
    <name type="common">lettuce slug</name>
    <dbReference type="NCBI Taxonomy" id="231223"/>
    <lineage>
        <taxon>Eukaryota</taxon>
        <taxon>Metazoa</taxon>
        <taxon>Spiralia</taxon>
        <taxon>Lophotrochozoa</taxon>
        <taxon>Mollusca</taxon>
        <taxon>Gastropoda</taxon>
        <taxon>Heterobranchia</taxon>
        <taxon>Euthyneura</taxon>
        <taxon>Panpulmonata</taxon>
        <taxon>Sacoglossa</taxon>
        <taxon>Placobranchoidea</taxon>
        <taxon>Plakobranchidae</taxon>
        <taxon>Elysia</taxon>
    </lineage>
</organism>
<keyword evidence="2" id="KW-1185">Reference proteome</keyword>
<proteinExistence type="predicted"/>
<protein>
    <submittedName>
        <fullName evidence="1">Uncharacterized protein</fullName>
    </submittedName>
</protein>
<name>A0AAE0Y2A1_9GAST</name>
<evidence type="ECO:0000313" key="2">
    <source>
        <dbReference type="Proteomes" id="UP001283361"/>
    </source>
</evidence>